<keyword evidence="4 5" id="KW-0072">Autophagy</keyword>
<feature type="domain" description="Autophagy protein ATG5 UblA" evidence="9">
    <location>
        <begin position="149"/>
        <end position="209"/>
    </location>
</feature>
<dbReference type="InterPro" id="IPR007239">
    <property type="entry name" value="Atg5"/>
</dbReference>
<dbReference type="PANTHER" id="PTHR13040:SF2">
    <property type="entry name" value="AUTOPHAGY PROTEIN 5"/>
    <property type="match status" value="1"/>
</dbReference>
<comment type="subunit">
    <text evidence="5">Conjugated with ATG12.</text>
</comment>
<evidence type="ECO:0000256" key="6">
    <source>
        <dbReference type="SAM" id="MobiDB-lite"/>
    </source>
</evidence>
<feature type="region of interest" description="Disordered" evidence="6">
    <location>
        <begin position="80"/>
        <end position="146"/>
    </location>
</feature>
<evidence type="ECO:0000259" key="7">
    <source>
        <dbReference type="Pfam" id="PF04106"/>
    </source>
</evidence>
<feature type="domain" description="Autophagy protein ATG5 UblB" evidence="7">
    <location>
        <begin position="316"/>
        <end position="442"/>
    </location>
</feature>
<dbReference type="InterPro" id="IPR042527">
    <property type="entry name" value="Atg5_UblA_dom_sf"/>
</dbReference>
<dbReference type="InterPro" id="IPR048318">
    <property type="entry name" value="ATG5_UblB"/>
</dbReference>
<reference evidence="10 11" key="1">
    <citation type="submission" date="2024-10" db="EMBL/GenBank/DDBJ databases">
        <title>Updated reference genomes for cyclostephanoid diatoms.</title>
        <authorList>
            <person name="Roberts W.R."/>
            <person name="Alverson A.J."/>
        </authorList>
    </citation>
    <scope>NUCLEOTIDE SEQUENCE [LARGE SCALE GENOMIC DNA]</scope>
    <source>
        <strain evidence="10 11">AJA010-31</strain>
    </source>
</reference>
<dbReference type="Proteomes" id="UP001530400">
    <property type="component" value="Unassembled WGS sequence"/>
</dbReference>
<dbReference type="Pfam" id="PF20637">
    <property type="entry name" value="ATG5_HBR"/>
    <property type="match status" value="1"/>
</dbReference>
<evidence type="ECO:0000313" key="10">
    <source>
        <dbReference type="EMBL" id="KAL3789566.1"/>
    </source>
</evidence>
<comment type="function">
    <text evidence="5">Involved in autophagic vesicle formation.</text>
</comment>
<dbReference type="Gene3D" id="3.10.20.90">
    <property type="entry name" value="Phosphatidylinositol 3-kinase Catalytic Subunit, Chain A, domain 1"/>
    <property type="match status" value="1"/>
</dbReference>
<feature type="compositionally biased region" description="Basic and acidic residues" evidence="6">
    <location>
        <begin position="80"/>
        <end position="93"/>
    </location>
</feature>
<evidence type="ECO:0000256" key="2">
    <source>
        <dbReference type="ARBA" id="ARBA00022499"/>
    </source>
</evidence>
<dbReference type="Gene3D" id="3.10.20.620">
    <property type="match status" value="1"/>
</dbReference>
<dbReference type="AlphaFoldDB" id="A0ABD3PPJ8"/>
<dbReference type="InterPro" id="IPR048940">
    <property type="entry name" value="ATG5_HBR"/>
</dbReference>
<keyword evidence="3 5" id="KW-0832">Ubl conjugation</keyword>
<evidence type="ECO:0000256" key="5">
    <source>
        <dbReference type="RuleBase" id="RU361202"/>
    </source>
</evidence>
<dbReference type="InterPro" id="IPR048939">
    <property type="entry name" value="ATG5_UblA"/>
</dbReference>
<evidence type="ECO:0000313" key="11">
    <source>
        <dbReference type="Proteomes" id="UP001530400"/>
    </source>
</evidence>
<feature type="compositionally biased region" description="Basic and acidic residues" evidence="6">
    <location>
        <begin position="111"/>
        <end position="139"/>
    </location>
</feature>
<dbReference type="Gene3D" id="1.10.246.190">
    <property type="entry name" value="Autophagy protein Apg5, helix rich domain"/>
    <property type="match status" value="1"/>
</dbReference>
<organism evidence="10 11">
    <name type="scientific">Cyclotella atomus</name>
    <dbReference type="NCBI Taxonomy" id="382360"/>
    <lineage>
        <taxon>Eukaryota</taxon>
        <taxon>Sar</taxon>
        <taxon>Stramenopiles</taxon>
        <taxon>Ochrophyta</taxon>
        <taxon>Bacillariophyta</taxon>
        <taxon>Coscinodiscophyceae</taxon>
        <taxon>Thalassiosirophycidae</taxon>
        <taxon>Stephanodiscales</taxon>
        <taxon>Stephanodiscaceae</taxon>
        <taxon>Cyclotella</taxon>
    </lineage>
</organism>
<feature type="domain" description="Autophagy protein ATG5 alpha-helical bundle region" evidence="8">
    <location>
        <begin position="240"/>
        <end position="293"/>
    </location>
</feature>
<name>A0ABD3PPJ8_9STRA</name>
<evidence type="ECO:0000256" key="3">
    <source>
        <dbReference type="ARBA" id="ARBA00022843"/>
    </source>
</evidence>
<dbReference type="EMBL" id="JALLPJ020000519">
    <property type="protein sequence ID" value="KAL3789566.1"/>
    <property type="molecule type" value="Genomic_DNA"/>
</dbReference>
<evidence type="ECO:0000256" key="1">
    <source>
        <dbReference type="ARBA" id="ARBA00006910"/>
    </source>
</evidence>
<gene>
    <name evidence="10" type="ORF">ACHAWO_009129</name>
</gene>
<feature type="compositionally biased region" description="Low complexity" evidence="6">
    <location>
        <begin position="96"/>
        <end position="110"/>
    </location>
</feature>
<dbReference type="InterPro" id="IPR042526">
    <property type="entry name" value="Atg5_HR"/>
</dbReference>
<keyword evidence="2 5" id="KW-1017">Isopeptide bond</keyword>
<dbReference type="Pfam" id="PF20638">
    <property type="entry name" value="ATG5_UblA"/>
    <property type="match status" value="1"/>
</dbReference>
<dbReference type="Pfam" id="PF04106">
    <property type="entry name" value="ATG5_UblB"/>
    <property type="match status" value="1"/>
</dbReference>
<accession>A0ABD3PPJ8</accession>
<keyword evidence="11" id="KW-1185">Reference proteome</keyword>
<sequence length="446" mass="49770">MSQTSIPASTTTLQAANWSGYIPILLSLAPSSLSSPVAPRPLHRMISRMTYLHIALNEEVMQLFEFAPATAGQKELLVREEPPDDDDNHKDESICDSGEASASDGAVAAASDDKSNDAIRDKSGQNETDQKDIEQKADTAESTGAQPISKKYPTCWFEDEESGQPLRWHLFIGVLYDAMKGRAVLKQSHSFCPSDESATLLPWRIRVHFTSYPPTILPFEIQPPSKKDTTVEHTNQISTTISRTFRNSLKQALFMQYTSSKVANSITKSSHEKMWNAILTTNYTLYHEVNGSLQMGTLSSEADKQVAGAAVPELIPVRVLVNGNSPMQRPCRAFRDADENIMLQTIKQQCETEENGEETTEDEKTLDNLVERLTTCSIRPQTSLGNVLLSWLPQYFDVVDETIVAKSFVYYSIQGIQPNLSCSILDLWRSLCHPDHFLYVVVITND</sequence>
<dbReference type="PANTHER" id="PTHR13040">
    <property type="entry name" value="AUTOPHAGY PROTEIN 5"/>
    <property type="match status" value="1"/>
</dbReference>
<protein>
    <recommendedName>
        <fullName evidence="5">Autophagy protein 5</fullName>
    </recommendedName>
</protein>
<comment type="caution">
    <text evidence="10">The sequence shown here is derived from an EMBL/GenBank/DDBJ whole genome shotgun (WGS) entry which is preliminary data.</text>
</comment>
<keyword evidence="5" id="KW-0472">Membrane</keyword>
<dbReference type="GO" id="GO:0006914">
    <property type="term" value="P:autophagy"/>
    <property type="evidence" value="ECO:0007669"/>
    <property type="project" value="UniProtKB-KW"/>
</dbReference>
<evidence type="ECO:0000259" key="8">
    <source>
        <dbReference type="Pfam" id="PF20637"/>
    </source>
</evidence>
<comment type="similarity">
    <text evidence="1 5">Belongs to the ATG5 family.</text>
</comment>
<proteinExistence type="inferred from homology"/>
<evidence type="ECO:0000256" key="4">
    <source>
        <dbReference type="ARBA" id="ARBA00023006"/>
    </source>
</evidence>
<evidence type="ECO:0000259" key="9">
    <source>
        <dbReference type="Pfam" id="PF20638"/>
    </source>
</evidence>
<dbReference type="GO" id="GO:0034045">
    <property type="term" value="C:phagophore assembly site membrane"/>
    <property type="evidence" value="ECO:0007669"/>
    <property type="project" value="UniProtKB-SubCell"/>
</dbReference>
<comment type="subcellular location">
    <subcellularLocation>
        <location evidence="5">Preautophagosomal structure membrane</location>
        <topology evidence="5">Peripheral membrane protein</topology>
    </subcellularLocation>
</comment>